<dbReference type="RefSeq" id="WP_089303554.1">
    <property type="nucleotide sequence ID" value="NZ_FZNW01000059.1"/>
</dbReference>
<gene>
    <name evidence="1" type="ORF">SAMN06265360_1593</name>
</gene>
<reference evidence="1 2" key="1">
    <citation type="submission" date="2017-06" db="EMBL/GenBank/DDBJ databases">
        <authorList>
            <person name="Kim H.J."/>
            <person name="Triplett B.A."/>
        </authorList>
    </citation>
    <scope>NUCLEOTIDE SEQUENCE [LARGE SCALE GENOMIC DNA]</scope>
    <source>
        <strain evidence="1 2">DSM 45207</strain>
    </source>
</reference>
<protein>
    <submittedName>
        <fullName evidence="1">Uncharacterized protein</fullName>
    </submittedName>
</protein>
<name>A0A239AT78_9PSEU</name>
<keyword evidence="2" id="KW-1185">Reference proteome</keyword>
<dbReference type="Proteomes" id="UP000198348">
    <property type="component" value="Unassembled WGS sequence"/>
</dbReference>
<proteinExistence type="predicted"/>
<evidence type="ECO:0000313" key="1">
    <source>
        <dbReference type="EMBL" id="SNR98905.1"/>
    </source>
</evidence>
<sequence length="77" mass="8173">MRWLISMDDGRWHAYPDFEVARHYPRACCGRATRATRVLVTGAASRCEACAVIPMMLPAGAGTPTPAPAGSLAGGDR</sequence>
<dbReference type="EMBL" id="FZNW01000059">
    <property type="protein sequence ID" value="SNR98905.1"/>
    <property type="molecule type" value="Genomic_DNA"/>
</dbReference>
<accession>A0A239AT78</accession>
<evidence type="ECO:0000313" key="2">
    <source>
        <dbReference type="Proteomes" id="UP000198348"/>
    </source>
</evidence>
<organism evidence="1 2">
    <name type="scientific">Haloechinothrix alba</name>
    <dbReference type="NCBI Taxonomy" id="664784"/>
    <lineage>
        <taxon>Bacteria</taxon>
        <taxon>Bacillati</taxon>
        <taxon>Actinomycetota</taxon>
        <taxon>Actinomycetes</taxon>
        <taxon>Pseudonocardiales</taxon>
        <taxon>Pseudonocardiaceae</taxon>
        <taxon>Haloechinothrix</taxon>
    </lineage>
</organism>
<dbReference type="AlphaFoldDB" id="A0A239AT78"/>